<dbReference type="SMART" id="SM00937">
    <property type="entry name" value="PCRF"/>
    <property type="match status" value="1"/>
</dbReference>
<evidence type="ECO:0000256" key="4">
    <source>
        <dbReference type="SAM" id="MobiDB-lite"/>
    </source>
</evidence>
<accession>A0AAF0E9T9</accession>
<dbReference type="FunFam" id="3.30.160.20:FF:000070">
    <property type="entry name" value="Related to MRF1-peptide chain release factor, mitochondrial"/>
    <property type="match status" value="1"/>
</dbReference>
<feature type="domain" description="Prokaryotic-type class I peptide chain release factors" evidence="5">
    <location>
        <begin position="286"/>
        <end position="302"/>
    </location>
</feature>
<reference evidence="6" key="1">
    <citation type="submission" date="2023-03" db="EMBL/GenBank/DDBJ databases">
        <title>Mating type loci evolution in Malassezia.</title>
        <authorList>
            <person name="Coelho M.A."/>
        </authorList>
    </citation>
    <scope>NUCLEOTIDE SEQUENCE</scope>
    <source>
        <strain evidence="6">CBS 12830</strain>
    </source>
</reference>
<evidence type="ECO:0000256" key="3">
    <source>
        <dbReference type="ARBA" id="ARBA00022917"/>
    </source>
</evidence>
<dbReference type="PANTHER" id="PTHR43804">
    <property type="entry name" value="LD18447P"/>
    <property type="match status" value="1"/>
</dbReference>
<name>A0AAF0E9T9_9BASI</name>
<keyword evidence="3" id="KW-0648">Protein biosynthesis</keyword>
<evidence type="ECO:0000256" key="1">
    <source>
        <dbReference type="ARBA" id="ARBA00010835"/>
    </source>
</evidence>
<sequence>MAVRPAWRVGRALYRLRTSTRTITSSAVRTVAIDVVEKVAVRMLVQREALLQNVSGSHSHLQLGAPGTSRKIKDIEALHKTFSAWKEQVKTVQETQRLVETEKDADLLDMAQQELASMQEDERARYHDLRSQILSSSSSVKSQGAIIELKQGVGGQESCLFLSEMLRMYMKYCEHRAQQALESGNDSELGSGWRVELLSATPVDVSTSSGASDALREAILQVHGDHAYEALRFEAGVHRVQRIPITQNLGKLQTSTIAIIVLPVQGGEEQADDIVNPKDVRMETMRARGAGGQHVNRTESAIRLTHEPTGITVSMQDSRSQHQNRAKAWEVLRARLLDRHLKKEAEENKALRRSQVASADRSERVRTYNFPQDRVTDHRVGISLSNIGGFMDGDDDDGGGLTYLLEELMASEDEIRLQSLLEQESSP</sequence>
<dbReference type="InterPro" id="IPR050057">
    <property type="entry name" value="Prokaryotic/Mito_RF"/>
</dbReference>
<dbReference type="InterPro" id="IPR005139">
    <property type="entry name" value="PCRF"/>
</dbReference>
<proteinExistence type="inferred from homology"/>
<dbReference type="GO" id="GO:0005739">
    <property type="term" value="C:mitochondrion"/>
    <property type="evidence" value="ECO:0007669"/>
    <property type="project" value="GOC"/>
</dbReference>
<evidence type="ECO:0000313" key="6">
    <source>
        <dbReference type="EMBL" id="WFD22422.1"/>
    </source>
</evidence>
<dbReference type="PANTHER" id="PTHR43804:SF7">
    <property type="entry name" value="LD18447P"/>
    <property type="match status" value="1"/>
</dbReference>
<gene>
    <name evidence="6" type="primary">MRF1</name>
    <name evidence="6" type="ORF">MEQU1_001092</name>
</gene>
<protein>
    <submittedName>
        <fullName evidence="6">Peptide chain release factor 1, mitochondrial</fullName>
    </submittedName>
</protein>
<dbReference type="InterPro" id="IPR000352">
    <property type="entry name" value="Pep_chain_release_fac_I"/>
</dbReference>
<evidence type="ECO:0000256" key="2">
    <source>
        <dbReference type="ARBA" id="ARBA00022481"/>
    </source>
</evidence>
<dbReference type="GO" id="GO:0032543">
    <property type="term" value="P:mitochondrial translation"/>
    <property type="evidence" value="ECO:0007669"/>
    <property type="project" value="UniProtKB-ARBA"/>
</dbReference>
<keyword evidence="7" id="KW-1185">Reference proteome</keyword>
<keyword evidence="2" id="KW-0488">Methylation</keyword>
<organism evidence="6 7">
    <name type="scientific">Malassezia equina</name>
    <dbReference type="NCBI Taxonomy" id="1381935"/>
    <lineage>
        <taxon>Eukaryota</taxon>
        <taxon>Fungi</taxon>
        <taxon>Dikarya</taxon>
        <taxon>Basidiomycota</taxon>
        <taxon>Ustilaginomycotina</taxon>
        <taxon>Malasseziomycetes</taxon>
        <taxon>Malasseziales</taxon>
        <taxon>Malasseziaceae</taxon>
        <taxon>Malassezia</taxon>
    </lineage>
</organism>
<evidence type="ECO:0000259" key="5">
    <source>
        <dbReference type="PROSITE" id="PS00745"/>
    </source>
</evidence>
<dbReference type="Pfam" id="PF00472">
    <property type="entry name" value="RF-1"/>
    <property type="match status" value="1"/>
</dbReference>
<evidence type="ECO:0000313" key="7">
    <source>
        <dbReference type="Proteomes" id="UP001214415"/>
    </source>
</evidence>
<dbReference type="Proteomes" id="UP001214415">
    <property type="component" value="Chromosome 2"/>
</dbReference>
<dbReference type="Pfam" id="PF03462">
    <property type="entry name" value="PCRF"/>
    <property type="match status" value="1"/>
</dbReference>
<dbReference type="AlphaFoldDB" id="A0AAF0E9T9"/>
<dbReference type="PROSITE" id="PS00745">
    <property type="entry name" value="RF_PROK_I"/>
    <property type="match status" value="1"/>
</dbReference>
<dbReference type="InterPro" id="IPR045853">
    <property type="entry name" value="Pep_chain_release_fac_I_sf"/>
</dbReference>
<feature type="region of interest" description="Disordered" evidence="4">
    <location>
        <begin position="348"/>
        <end position="368"/>
    </location>
</feature>
<dbReference type="GO" id="GO:0003747">
    <property type="term" value="F:translation release factor activity"/>
    <property type="evidence" value="ECO:0007669"/>
    <property type="project" value="InterPro"/>
</dbReference>
<dbReference type="Gene3D" id="3.30.160.20">
    <property type="match status" value="1"/>
</dbReference>
<comment type="similarity">
    <text evidence="1">Belongs to the prokaryotic/mitochondrial release factor family.</text>
</comment>
<dbReference type="Gene3D" id="3.30.70.1660">
    <property type="match status" value="1"/>
</dbReference>
<dbReference type="EMBL" id="CP119901">
    <property type="protein sequence ID" value="WFD22422.1"/>
    <property type="molecule type" value="Genomic_DNA"/>
</dbReference>
<dbReference type="Gene3D" id="6.10.140.1950">
    <property type="match status" value="1"/>
</dbReference>
<dbReference type="SUPFAM" id="SSF75620">
    <property type="entry name" value="Release factor"/>
    <property type="match status" value="1"/>
</dbReference>